<dbReference type="EMBL" id="JBHMAU010000028">
    <property type="protein sequence ID" value="MFB9775552.1"/>
    <property type="molecule type" value="Genomic_DNA"/>
</dbReference>
<dbReference type="Gene3D" id="2.30.40.10">
    <property type="entry name" value="Urease, subunit C, domain 1"/>
    <property type="match status" value="1"/>
</dbReference>
<organism evidence="2 3">
    <name type="scientific">Brevibacterium otitidis</name>
    <dbReference type="NCBI Taxonomy" id="53364"/>
    <lineage>
        <taxon>Bacteria</taxon>
        <taxon>Bacillati</taxon>
        <taxon>Actinomycetota</taxon>
        <taxon>Actinomycetes</taxon>
        <taxon>Micrococcales</taxon>
        <taxon>Brevibacteriaceae</taxon>
        <taxon>Brevibacterium</taxon>
    </lineage>
</organism>
<dbReference type="Gene3D" id="3.20.20.140">
    <property type="entry name" value="Metal-dependent hydrolases"/>
    <property type="match status" value="1"/>
</dbReference>
<dbReference type="EC" id="3.5.-.-" evidence="2"/>
<dbReference type="InterPro" id="IPR011059">
    <property type="entry name" value="Metal-dep_hydrolase_composite"/>
</dbReference>
<accession>A0ABV5X0S5</accession>
<evidence type="ECO:0000313" key="2">
    <source>
        <dbReference type="EMBL" id="MFB9775552.1"/>
    </source>
</evidence>
<dbReference type="InterPro" id="IPR013108">
    <property type="entry name" value="Amidohydro_3"/>
</dbReference>
<dbReference type="CDD" id="cd01300">
    <property type="entry name" value="YtcJ_like"/>
    <property type="match status" value="1"/>
</dbReference>
<name>A0ABV5X0S5_9MICO</name>
<dbReference type="InterPro" id="IPR032466">
    <property type="entry name" value="Metal_Hydrolase"/>
</dbReference>
<dbReference type="GO" id="GO:0016787">
    <property type="term" value="F:hydrolase activity"/>
    <property type="evidence" value="ECO:0007669"/>
    <property type="project" value="UniProtKB-KW"/>
</dbReference>
<dbReference type="InterPro" id="IPR033932">
    <property type="entry name" value="YtcJ-like"/>
</dbReference>
<comment type="caution">
    <text evidence="2">The sequence shown here is derived from an EMBL/GenBank/DDBJ whole genome shotgun (WGS) entry which is preliminary data.</text>
</comment>
<protein>
    <submittedName>
        <fullName evidence="2">Amidohydrolase</fullName>
        <ecNumber evidence="2">3.5.-.-</ecNumber>
    </submittedName>
</protein>
<evidence type="ECO:0000313" key="3">
    <source>
        <dbReference type="Proteomes" id="UP001589707"/>
    </source>
</evidence>
<sequence>MQLDTIIRHARIHTMADAAPEAVAGDATAAAAGDAPPAPEAVGIAGGQIVAFDDELEGSYASAGEVIDAAELTGTATPTVVPGFIDAHCHTTWFGLTLASVDVESCPGGIAEVYERLERAAAQLPDGEWVQATGYSHHDYAGSYPDIAVLDRITGGRPLFMRQVSGHSAIVNTAALTAAGMLEPGYTDPPGGKVVRDASGRPTGLVEETAQTQVQDLIRPYSVETIVHALDLATAHYAKEGITSFGEAGIAAGWIGHSPLEVFAYQQARRAGLLRARAQLMPVIDALHPIAGHAADTPELGLDLGMVTGFGDDEIRIGPVKIFMDGALSGRTAALSENYVGADDAGYLQDDPEVLRAQTLAAYRSGWSLAVHAIGDAAVDAAIANITAAVDAGGPPAFPNRIEHAGMVRAEQLAVLAEYGIAVTPQAAFFDNIGDGMLEAIGEHRAHLLYRGRSFLDAGVLLAGSSDRPCADGNVLRGMHAFMTRRTRSGRLSGPESERLTASQALAAYTSGAATAMGMTGRHAGRAGMLTRGALADLVILSGDPLETAPEAVAGLGVQATMRGGQWTHRAAGALRNP</sequence>
<dbReference type="SUPFAM" id="SSF51556">
    <property type="entry name" value="Metallo-dependent hydrolases"/>
    <property type="match status" value="1"/>
</dbReference>
<gene>
    <name evidence="2" type="ORF">ACFFN1_03875</name>
</gene>
<dbReference type="Gene3D" id="3.10.310.70">
    <property type="match status" value="1"/>
</dbReference>
<evidence type="ECO:0000259" key="1">
    <source>
        <dbReference type="Pfam" id="PF07969"/>
    </source>
</evidence>
<dbReference type="PANTHER" id="PTHR22642">
    <property type="entry name" value="IMIDAZOLONEPROPIONASE"/>
    <property type="match status" value="1"/>
</dbReference>
<dbReference type="SUPFAM" id="SSF51338">
    <property type="entry name" value="Composite domain of metallo-dependent hydrolases"/>
    <property type="match status" value="1"/>
</dbReference>
<dbReference type="RefSeq" id="WP_376838781.1">
    <property type="nucleotide sequence ID" value="NZ_JBHMAU010000028.1"/>
</dbReference>
<keyword evidence="2" id="KW-0378">Hydrolase</keyword>
<dbReference type="Pfam" id="PF07969">
    <property type="entry name" value="Amidohydro_3"/>
    <property type="match status" value="1"/>
</dbReference>
<dbReference type="PANTHER" id="PTHR22642:SF2">
    <property type="entry name" value="PROTEIN LONG AFTER FAR-RED 3"/>
    <property type="match status" value="1"/>
</dbReference>
<reference evidence="2 3" key="1">
    <citation type="submission" date="2024-09" db="EMBL/GenBank/DDBJ databases">
        <authorList>
            <person name="Sun Q."/>
            <person name="Mori K."/>
        </authorList>
    </citation>
    <scope>NUCLEOTIDE SEQUENCE [LARGE SCALE GENOMIC DNA]</scope>
    <source>
        <strain evidence="2 3">JCM 11683</strain>
    </source>
</reference>
<keyword evidence="3" id="KW-1185">Reference proteome</keyword>
<feature type="domain" description="Amidohydrolase 3" evidence="1">
    <location>
        <begin position="79"/>
        <end position="567"/>
    </location>
</feature>
<dbReference type="Proteomes" id="UP001589707">
    <property type="component" value="Unassembled WGS sequence"/>
</dbReference>
<proteinExistence type="predicted"/>